<feature type="transmembrane region" description="Helical" evidence="10">
    <location>
        <begin position="208"/>
        <end position="229"/>
    </location>
</feature>
<dbReference type="PANTHER" id="PTHR11795">
    <property type="entry name" value="BRANCHED-CHAIN AMINO ACID TRANSPORT SYSTEM PERMEASE PROTEIN LIVH"/>
    <property type="match status" value="1"/>
</dbReference>
<evidence type="ECO:0000256" key="1">
    <source>
        <dbReference type="ARBA" id="ARBA00004651"/>
    </source>
</evidence>
<dbReference type="GO" id="GO:0005886">
    <property type="term" value="C:plasma membrane"/>
    <property type="evidence" value="ECO:0007669"/>
    <property type="project" value="UniProtKB-SubCell"/>
</dbReference>
<organism evidence="11 12">
    <name type="scientific">Cohaesibacter marisflavi</name>
    <dbReference type="NCBI Taxonomy" id="655353"/>
    <lineage>
        <taxon>Bacteria</taxon>
        <taxon>Pseudomonadati</taxon>
        <taxon>Pseudomonadota</taxon>
        <taxon>Alphaproteobacteria</taxon>
        <taxon>Hyphomicrobiales</taxon>
        <taxon>Cohaesibacteraceae</taxon>
    </lineage>
</organism>
<protein>
    <submittedName>
        <fullName evidence="11">Branched-chain amino acid transport system permease protein</fullName>
    </submittedName>
</protein>
<dbReference type="Pfam" id="PF02653">
    <property type="entry name" value="BPD_transp_2"/>
    <property type="match status" value="1"/>
</dbReference>
<dbReference type="EMBL" id="FOVR01000006">
    <property type="protein sequence ID" value="SFO43516.1"/>
    <property type="molecule type" value="Genomic_DNA"/>
</dbReference>
<dbReference type="GO" id="GO:0015188">
    <property type="term" value="F:L-isoleucine transmembrane transporter activity"/>
    <property type="evidence" value="ECO:0007669"/>
    <property type="project" value="TreeGrafter"/>
</dbReference>
<reference evidence="11 12" key="1">
    <citation type="submission" date="2016-10" db="EMBL/GenBank/DDBJ databases">
        <authorList>
            <person name="de Groot N.N."/>
        </authorList>
    </citation>
    <scope>NUCLEOTIDE SEQUENCE [LARGE SCALE GENOMIC DNA]</scope>
    <source>
        <strain evidence="11 12">CGMCC 1.9157</strain>
    </source>
</reference>
<evidence type="ECO:0000313" key="11">
    <source>
        <dbReference type="EMBL" id="SFO43516.1"/>
    </source>
</evidence>
<evidence type="ECO:0000256" key="9">
    <source>
        <dbReference type="ARBA" id="ARBA00037998"/>
    </source>
</evidence>
<evidence type="ECO:0000256" key="3">
    <source>
        <dbReference type="ARBA" id="ARBA00022475"/>
    </source>
</evidence>
<keyword evidence="3" id="KW-1003">Cell membrane</keyword>
<evidence type="ECO:0000256" key="7">
    <source>
        <dbReference type="ARBA" id="ARBA00022989"/>
    </source>
</evidence>
<evidence type="ECO:0000256" key="6">
    <source>
        <dbReference type="ARBA" id="ARBA00022970"/>
    </source>
</evidence>
<keyword evidence="6" id="KW-0029">Amino-acid transport</keyword>
<keyword evidence="2" id="KW-0813">Transport</keyword>
<dbReference type="CDD" id="cd06582">
    <property type="entry name" value="TM_PBP1_LivH_like"/>
    <property type="match status" value="1"/>
</dbReference>
<evidence type="ECO:0000256" key="10">
    <source>
        <dbReference type="SAM" id="Phobius"/>
    </source>
</evidence>
<evidence type="ECO:0000313" key="12">
    <source>
        <dbReference type="Proteomes" id="UP000199236"/>
    </source>
</evidence>
<feature type="transmembrane region" description="Helical" evidence="10">
    <location>
        <begin position="71"/>
        <end position="97"/>
    </location>
</feature>
<dbReference type="GO" id="GO:1903806">
    <property type="term" value="P:L-isoleucine import across plasma membrane"/>
    <property type="evidence" value="ECO:0007669"/>
    <property type="project" value="TreeGrafter"/>
</dbReference>
<feature type="transmembrane region" description="Helical" evidence="10">
    <location>
        <begin position="158"/>
        <end position="175"/>
    </location>
</feature>
<evidence type="ECO:0000256" key="5">
    <source>
        <dbReference type="ARBA" id="ARBA00022692"/>
    </source>
</evidence>
<name>A0A1I5H662_9HYPH</name>
<feature type="transmembrane region" description="Helical" evidence="10">
    <location>
        <begin position="15"/>
        <end position="33"/>
    </location>
</feature>
<evidence type="ECO:0000256" key="8">
    <source>
        <dbReference type="ARBA" id="ARBA00023136"/>
    </source>
</evidence>
<evidence type="ECO:0000256" key="2">
    <source>
        <dbReference type="ARBA" id="ARBA00022448"/>
    </source>
</evidence>
<keyword evidence="4" id="KW-0997">Cell inner membrane</keyword>
<keyword evidence="8 10" id="KW-0472">Membrane</keyword>
<gene>
    <name evidence="11" type="ORF">SAMN04488056_10639</name>
</gene>
<dbReference type="Proteomes" id="UP000199236">
    <property type="component" value="Unassembled WGS sequence"/>
</dbReference>
<evidence type="ECO:0000256" key="4">
    <source>
        <dbReference type="ARBA" id="ARBA00022519"/>
    </source>
</evidence>
<keyword evidence="5 10" id="KW-0812">Transmembrane</keyword>
<dbReference type="OrthoDB" id="9807115at2"/>
<dbReference type="GO" id="GO:0005304">
    <property type="term" value="F:L-valine transmembrane transporter activity"/>
    <property type="evidence" value="ECO:0007669"/>
    <property type="project" value="TreeGrafter"/>
</dbReference>
<dbReference type="STRING" id="655353.SAMN04488056_10639"/>
<feature type="transmembrane region" description="Helical" evidence="10">
    <location>
        <begin position="109"/>
        <end position="126"/>
    </location>
</feature>
<keyword evidence="7 10" id="KW-1133">Transmembrane helix</keyword>
<comment type="subcellular location">
    <subcellularLocation>
        <location evidence="1">Cell membrane</location>
        <topology evidence="1">Multi-pass membrane protein</topology>
    </subcellularLocation>
</comment>
<dbReference type="GO" id="GO:0015808">
    <property type="term" value="P:L-alanine transport"/>
    <property type="evidence" value="ECO:0007669"/>
    <property type="project" value="TreeGrafter"/>
</dbReference>
<feature type="transmembrane region" description="Helical" evidence="10">
    <location>
        <begin position="241"/>
        <end position="266"/>
    </location>
</feature>
<dbReference type="GO" id="GO:0042941">
    <property type="term" value="P:D-alanine transmembrane transport"/>
    <property type="evidence" value="ECO:0007669"/>
    <property type="project" value="TreeGrafter"/>
</dbReference>
<keyword evidence="12" id="KW-1185">Reference proteome</keyword>
<sequence>MTLQPIMDGLVNGSIIGLGAIGVTLTYSILRFANFAHGEMLSWGAYLALTVSAALGALLPGLGTPIGPFSFGWSVPIAMITSMVLTGLVALTVDWLLFGRLRKAGSAQIILVMSSFGAALALRNLLEFIYTSSPAYFTNALQISRPILPGLRATPDQLLVLVLAVIMVVAVHLLLTKSAAGRSMRAVSENPDLASLAGIDTRAVIRMVWMLGAALAAVGGIMSGVVVQIRPTMGLDLLLPLFAASILGGIGSVPGAMIAGLMVGLAEAFTVQIIGAEWRAAVSFVILVAMLLLRPQGIFGKAAA</sequence>
<proteinExistence type="inferred from homology"/>
<dbReference type="InterPro" id="IPR001851">
    <property type="entry name" value="ABC_transp_permease"/>
</dbReference>
<dbReference type="PANTHER" id="PTHR11795:SF371">
    <property type="entry name" value="HIGH-AFFINITY BRANCHED-CHAIN AMINO ACID TRANSPORT SYSTEM PERMEASE PROTEIN LIVH"/>
    <property type="match status" value="1"/>
</dbReference>
<feature type="transmembrane region" description="Helical" evidence="10">
    <location>
        <begin position="278"/>
        <end position="299"/>
    </location>
</feature>
<dbReference type="GO" id="GO:0015190">
    <property type="term" value="F:L-leucine transmembrane transporter activity"/>
    <property type="evidence" value="ECO:0007669"/>
    <property type="project" value="TreeGrafter"/>
</dbReference>
<dbReference type="InterPro" id="IPR052157">
    <property type="entry name" value="BCAA_transport_permease"/>
</dbReference>
<feature type="transmembrane region" description="Helical" evidence="10">
    <location>
        <begin position="40"/>
        <end position="59"/>
    </location>
</feature>
<dbReference type="GO" id="GO:0015192">
    <property type="term" value="F:L-phenylalanine transmembrane transporter activity"/>
    <property type="evidence" value="ECO:0007669"/>
    <property type="project" value="TreeGrafter"/>
</dbReference>
<dbReference type="AlphaFoldDB" id="A0A1I5H662"/>
<comment type="similarity">
    <text evidence="9">Belongs to the binding-protein-dependent transport system permease family. LivHM subfamily.</text>
</comment>
<accession>A0A1I5H662</accession>
<dbReference type="RefSeq" id="WP_090072791.1">
    <property type="nucleotide sequence ID" value="NZ_FOVR01000006.1"/>
</dbReference>